<accession>A0A838BU19</accession>
<dbReference type="GO" id="GO:0003677">
    <property type="term" value="F:DNA binding"/>
    <property type="evidence" value="ECO:0007669"/>
    <property type="project" value="InterPro"/>
</dbReference>
<dbReference type="EMBL" id="JACDXJ010000004">
    <property type="protein sequence ID" value="MBA1159354.1"/>
    <property type="molecule type" value="Genomic_DNA"/>
</dbReference>
<comment type="caution">
    <text evidence="3">The sequence shown here is derived from an EMBL/GenBank/DDBJ whole genome shotgun (WGS) entry which is preliminary data.</text>
</comment>
<gene>
    <name evidence="3" type="ORF">H0S73_25080</name>
</gene>
<dbReference type="SUPFAM" id="SSF52540">
    <property type="entry name" value="P-loop containing nucleoside triphosphate hydrolases"/>
    <property type="match status" value="1"/>
</dbReference>
<protein>
    <submittedName>
        <fullName evidence="3">DEAD/DEAH box helicase family protein</fullName>
    </submittedName>
</protein>
<feature type="domain" description="Helicase ATP-binding" evidence="1">
    <location>
        <begin position="17"/>
        <end position="164"/>
    </location>
</feature>
<name>A0A838BU19_9HYPH</name>
<evidence type="ECO:0000313" key="3">
    <source>
        <dbReference type="EMBL" id="MBA1159354.1"/>
    </source>
</evidence>
<keyword evidence="4" id="KW-1185">Reference proteome</keyword>
<evidence type="ECO:0000313" key="4">
    <source>
        <dbReference type="Proteomes" id="UP000572984"/>
    </source>
</evidence>
<dbReference type="Pfam" id="PF04851">
    <property type="entry name" value="ResIII"/>
    <property type="match status" value="1"/>
</dbReference>
<dbReference type="GO" id="GO:0005524">
    <property type="term" value="F:ATP binding"/>
    <property type="evidence" value="ECO:0007669"/>
    <property type="project" value="InterPro"/>
</dbReference>
<dbReference type="PANTHER" id="PTHR47396">
    <property type="entry name" value="TYPE I RESTRICTION ENZYME ECOKI R PROTEIN"/>
    <property type="match status" value="1"/>
</dbReference>
<keyword evidence="3" id="KW-0547">Nucleotide-binding</keyword>
<feature type="domain" description="Helicase C-terminal" evidence="2">
    <location>
        <begin position="215"/>
        <end position="366"/>
    </location>
</feature>
<proteinExistence type="predicted"/>
<dbReference type="GO" id="GO:0004386">
    <property type="term" value="F:helicase activity"/>
    <property type="evidence" value="ECO:0007669"/>
    <property type="project" value="UniProtKB-KW"/>
</dbReference>
<dbReference type="InterPro" id="IPR006935">
    <property type="entry name" value="Helicase/UvrB_N"/>
</dbReference>
<dbReference type="InterPro" id="IPR027417">
    <property type="entry name" value="P-loop_NTPase"/>
</dbReference>
<dbReference type="PROSITE" id="PS51194">
    <property type="entry name" value="HELICASE_CTER"/>
    <property type="match status" value="1"/>
</dbReference>
<dbReference type="PROSITE" id="PS51192">
    <property type="entry name" value="HELICASE_ATP_BIND_1"/>
    <property type="match status" value="1"/>
</dbReference>
<dbReference type="Proteomes" id="UP000572984">
    <property type="component" value="Unassembled WGS sequence"/>
</dbReference>
<reference evidence="3 4" key="1">
    <citation type="submission" date="2020-07" db="EMBL/GenBank/DDBJ databases">
        <title>Draft genome and description of Microvirga mediterraneensis Marseille-Q2068 sp. nov.</title>
        <authorList>
            <person name="Boxberger M."/>
        </authorList>
    </citation>
    <scope>NUCLEOTIDE SEQUENCE [LARGE SCALE GENOMIC DNA]</scope>
    <source>
        <strain evidence="3 4">Marseille-Q2068</strain>
    </source>
</reference>
<dbReference type="SMART" id="SM00490">
    <property type="entry name" value="HELICc"/>
    <property type="match status" value="1"/>
</dbReference>
<dbReference type="Gene3D" id="3.40.50.300">
    <property type="entry name" value="P-loop containing nucleotide triphosphate hydrolases"/>
    <property type="match status" value="2"/>
</dbReference>
<sequence length="483" mass="53743">MTLTLRPFQADLVQEVRAQLRQHQSVVLQVPTGAGKTVMGASMMINNRAKGKRAWFMTHRDFLIDQTAQTFDRAGLDHAFIASGWPYYPQHPTQIVSIQTVVRRLDLLTPPDLLIWDEGHHIAAGSWAKIFEWAKGAKHIILTATPARLDGRGLNDYAGHMVRGPSVSWLMEQGYLSKYRAFAPSMPDLTGVHTRMGDYVASELDDAYGSVLIGDMVSHYQRLAMGKRAMYFATSIKKSKQIVDTFNAAGIPAAHLDGTTPRNERAMVARAVAKGDVMVISNCSLAGEGYDLSAQAGMDVTLEVVGLARPTQSLSLYLQMVGRALRPKTEPAIILDHAGCLIKHGLPDDEREWKLEGTEKKKQASGGTVRTCEECFGVYPMQKSKCPYCGHVHQVAASAAREVKQVDGTLEEVDPVKLRERRKAEEKEATTVEDLIKLGKMRGYKDPIGWAANMMTVRKKYERGREQMAQRRAEHQAATLRLW</sequence>
<dbReference type="GO" id="GO:0016787">
    <property type="term" value="F:hydrolase activity"/>
    <property type="evidence" value="ECO:0007669"/>
    <property type="project" value="InterPro"/>
</dbReference>
<organism evidence="3 4">
    <name type="scientific">Microvirga mediterraneensis</name>
    <dbReference type="NCBI Taxonomy" id="2754695"/>
    <lineage>
        <taxon>Bacteria</taxon>
        <taxon>Pseudomonadati</taxon>
        <taxon>Pseudomonadota</taxon>
        <taxon>Alphaproteobacteria</taxon>
        <taxon>Hyphomicrobiales</taxon>
        <taxon>Methylobacteriaceae</taxon>
        <taxon>Microvirga</taxon>
    </lineage>
</organism>
<dbReference type="RefSeq" id="WP_181054943.1">
    <property type="nucleotide sequence ID" value="NZ_JACDXJ010000004.1"/>
</dbReference>
<keyword evidence="3" id="KW-0347">Helicase</keyword>
<evidence type="ECO:0000259" key="2">
    <source>
        <dbReference type="PROSITE" id="PS51194"/>
    </source>
</evidence>
<dbReference type="AlphaFoldDB" id="A0A838BU19"/>
<keyword evidence="3" id="KW-0378">Hydrolase</keyword>
<dbReference type="InterPro" id="IPR001650">
    <property type="entry name" value="Helicase_C-like"/>
</dbReference>
<dbReference type="SMART" id="SM00487">
    <property type="entry name" value="DEXDc"/>
    <property type="match status" value="1"/>
</dbReference>
<dbReference type="GO" id="GO:0005829">
    <property type="term" value="C:cytosol"/>
    <property type="evidence" value="ECO:0007669"/>
    <property type="project" value="TreeGrafter"/>
</dbReference>
<dbReference type="PANTHER" id="PTHR47396:SF1">
    <property type="entry name" value="ATP-DEPENDENT HELICASE IRC3-RELATED"/>
    <property type="match status" value="1"/>
</dbReference>
<evidence type="ECO:0000259" key="1">
    <source>
        <dbReference type="PROSITE" id="PS51192"/>
    </source>
</evidence>
<dbReference type="InterPro" id="IPR014001">
    <property type="entry name" value="Helicase_ATP-bd"/>
</dbReference>
<keyword evidence="3" id="KW-0067">ATP-binding</keyword>
<dbReference type="Pfam" id="PF00271">
    <property type="entry name" value="Helicase_C"/>
    <property type="match status" value="1"/>
</dbReference>
<dbReference type="InterPro" id="IPR050742">
    <property type="entry name" value="Helicase_Restrict-Modif_Enz"/>
</dbReference>